<dbReference type="AlphaFoldDB" id="A0A183TP50"/>
<dbReference type="WBParaSite" id="SSLN_0001893101-mRNA-1">
    <property type="protein sequence ID" value="SSLN_0001893101-mRNA-1"/>
    <property type="gene ID" value="SSLN_0001893101"/>
</dbReference>
<reference evidence="2 3" key="2">
    <citation type="submission" date="2018-11" db="EMBL/GenBank/DDBJ databases">
        <authorList>
            <consortium name="Pathogen Informatics"/>
        </authorList>
    </citation>
    <scope>NUCLEOTIDE SEQUENCE [LARGE SCALE GENOMIC DNA]</scope>
    <source>
        <strain evidence="2 3">NST_G2</strain>
    </source>
</reference>
<proteinExistence type="predicted"/>
<evidence type="ECO:0000313" key="4">
    <source>
        <dbReference type="WBParaSite" id="SSLN_0001893101-mRNA-1"/>
    </source>
</evidence>
<protein>
    <submittedName>
        <fullName evidence="4">ANK_REP_REGION domain-containing protein</fullName>
    </submittedName>
</protein>
<evidence type="ECO:0000256" key="1">
    <source>
        <dbReference type="SAM" id="MobiDB-lite"/>
    </source>
</evidence>
<accession>A0A183TP50</accession>
<dbReference type="OrthoDB" id="10390134at2759"/>
<keyword evidence="3" id="KW-1185">Reference proteome</keyword>
<reference evidence="4" key="1">
    <citation type="submission" date="2016-06" db="UniProtKB">
        <authorList>
            <consortium name="WormBaseParasite"/>
        </authorList>
    </citation>
    <scope>IDENTIFICATION</scope>
</reference>
<dbReference type="Proteomes" id="UP000275846">
    <property type="component" value="Unassembled WGS sequence"/>
</dbReference>
<feature type="region of interest" description="Disordered" evidence="1">
    <location>
        <begin position="1"/>
        <end position="22"/>
    </location>
</feature>
<organism evidence="4">
    <name type="scientific">Schistocephalus solidus</name>
    <name type="common">Tapeworm</name>
    <dbReference type="NCBI Taxonomy" id="70667"/>
    <lineage>
        <taxon>Eukaryota</taxon>
        <taxon>Metazoa</taxon>
        <taxon>Spiralia</taxon>
        <taxon>Lophotrochozoa</taxon>
        <taxon>Platyhelminthes</taxon>
        <taxon>Cestoda</taxon>
        <taxon>Eucestoda</taxon>
        <taxon>Diphyllobothriidea</taxon>
        <taxon>Diphyllobothriidae</taxon>
        <taxon>Schistocephalus</taxon>
    </lineage>
</organism>
<sequence length="100" mass="10522">IRARHCGSVGAVDGGEQVSPNRQAEAHQAIIDTLRQTGQMSHDVVPVGKGNTSVTSPCLWPAAPEEGVAGTHLTQLTLLRESGLAESSNVHLVARKFLSD</sequence>
<dbReference type="EMBL" id="UYSU01043990">
    <property type="protein sequence ID" value="VDM04634.1"/>
    <property type="molecule type" value="Genomic_DNA"/>
</dbReference>
<evidence type="ECO:0000313" key="3">
    <source>
        <dbReference type="Proteomes" id="UP000275846"/>
    </source>
</evidence>
<name>A0A183TP50_SCHSO</name>
<gene>
    <name evidence="2" type="ORF">SSLN_LOCUS18248</name>
</gene>
<evidence type="ECO:0000313" key="2">
    <source>
        <dbReference type="EMBL" id="VDM04634.1"/>
    </source>
</evidence>